<reference evidence="9 10" key="1">
    <citation type="submission" date="2017-12" db="EMBL/GenBank/DDBJ databases">
        <title>Phylogenetic diversity of female urinary microbiome.</title>
        <authorList>
            <person name="Thomas-White K."/>
            <person name="Wolfe A.J."/>
        </authorList>
    </citation>
    <scope>NUCLEOTIDE SEQUENCE [LARGE SCALE GENOMIC DNA]</scope>
    <source>
        <strain evidence="9 10">UMB0402</strain>
    </source>
</reference>
<dbReference type="RefSeq" id="WP_024332108.1">
    <property type="nucleotide sequence ID" value="NZ_JASOXK010000008.1"/>
</dbReference>
<dbReference type="Pfam" id="PF01628">
    <property type="entry name" value="HrcA"/>
    <property type="match status" value="1"/>
</dbReference>
<comment type="function">
    <text evidence="5 6">Negative regulator of class I heat shock genes (grpE-dnaK-dnaJ and groELS operons). Prevents heat-shock induction of these operons.</text>
</comment>
<evidence type="ECO:0000256" key="6">
    <source>
        <dbReference type="HAMAP-Rule" id="MF_00081"/>
    </source>
</evidence>
<evidence type="ECO:0000256" key="4">
    <source>
        <dbReference type="ARBA" id="ARBA00023163"/>
    </source>
</evidence>
<dbReference type="STRING" id="33007.HMPREF3198_01293"/>
<dbReference type="PANTHER" id="PTHR34824:SF1">
    <property type="entry name" value="HEAT-INDUCIBLE TRANSCRIPTION REPRESSOR HRCA"/>
    <property type="match status" value="1"/>
</dbReference>
<evidence type="ECO:0000256" key="2">
    <source>
        <dbReference type="ARBA" id="ARBA00023015"/>
    </source>
</evidence>
<dbReference type="GeneID" id="35866594"/>
<evidence type="ECO:0000259" key="8">
    <source>
        <dbReference type="Pfam" id="PF08220"/>
    </source>
</evidence>
<dbReference type="InterPro" id="IPR001034">
    <property type="entry name" value="DeoR_HTH"/>
</dbReference>
<gene>
    <name evidence="6" type="primary">hrcA</name>
    <name evidence="9" type="ORF">CYJ19_04635</name>
</gene>
<dbReference type="HAMAP" id="MF_00081">
    <property type="entry name" value="HrcA"/>
    <property type="match status" value="1"/>
</dbReference>
<dbReference type="GO" id="GO:0003677">
    <property type="term" value="F:DNA binding"/>
    <property type="evidence" value="ECO:0007669"/>
    <property type="project" value="InterPro"/>
</dbReference>
<dbReference type="NCBIfam" id="TIGR00331">
    <property type="entry name" value="hrcA"/>
    <property type="match status" value="1"/>
</dbReference>
<dbReference type="Gene3D" id="3.30.390.60">
    <property type="entry name" value="Heat-inducible transcription repressor hrca homolog, domain 3"/>
    <property type="match status" value="1"/>
</dbReference>
<keyword evidence="4 6" id="KW-0804">Transcription</keyword>
<dbReference type="InterPro" id="IPR029016">
    <property type="entry name" value="GAF-like_dom_sf"/>
</dbReference>
<keyword evidence="10" id="KW-1185">Reference proteome</keyword>
<organism evidence="9 10">
    <name type="scientific">Winkia neuii</name>
    <dbReference type="NCBI Taxonomy" id="33007"/>
    <lineage>
        <taxon>Bacteria</taxon>
        <taxon>Bacillati</taxon>
        <taxon>Actinomycetota</taxon>
        <taxon>Actinomycetes</taxon>
        <taxon>Actinomycetales</taxon>
        <taxon>Actinomycetaceae</taxon>
        <taxon>Winkia</taxon>
    </lineage>
</organism>
<keyword evidence="1 6" id="KW-0678">Repressor</keyword>
<sequence length="335" mass="35655">MGRSRRDQVLGAIVSAYVNNREPVGSKALVERYNLGVSSATIRNDMAALEEAGYIYQPHTSAGRVPTDKGYRAFVDQIASLKPLSAPERQAIEKMLAGAVDIDDVMERTVRVLAQLTHQVAVVQYPSMQGDKLRHLEIVPLASRYVLLVIITESGRVEQHPLEVPAEVDPAGLNEVATWINQTFAGRGPKELVKGKDLLATLAPGVAGLATLVLDALTVALPTAEDRIVMAGTANLARSGTDFVHSIGPVLDALEEQVALLRLFAEMGGGSVAVSIGAENRHDGLSEASVISGTYGNNDGLSAHVGVVGPTRMDYPGTMRSVGAIARYLTHFLSN</sequence>
<evidence type="ECO:0000256" key="5">
    <source>
        <dbReference type="ARBA" id="ARBA00055319"/>
    </source>
</evidence>
<comment type="caution">
    <text evidence="9">The sequence shown here is derived from an EMBL/GenBank/DDBJ whole genome shotgun (WGS) entry which is preliminary data.</text>
</comment>
<dbReference type="Pfam" id="PF08220">
    <property type="entry name" value="HTH_DeoR"/>
    <property type="match status" value="1"/>
</dbReference>
<dbReference type="InterPro" id="IPR002571">
    <property type="entry name" value="HrcA"/>
</dbReference>
<dbReference type="Proteomes" id="UP000235122">
    <property type="component" value="Unassembled WGS sequence"/>
</dbReference>
<keyword evidence="2 6" id="KW-0805">Transcription regulation</keyword>
<protein>
    <recommendedName>
        <fullName evidence="6">Heat-inducible transcription repressor HrcA</fullName>
    </recommendedName>
</protein>
<dbReference type="PANTHER" id="PTHR34824">
    <property type="entry name" value="HEAT-INDUCIBLE TRANSCRIPTION REPRESSOR HRCA"/>
    <property type="match status" value="1"/>
</dbReference>
<dbReference type="GO" id="GO:0045892">
    <property type="term" value="P:negative regulation of DNA-templated transcription"/>
    <property type="evidence" value="ECO:0007669"/>
    <property type="project" value="UniProtKB-UniRule"/>
</dbReference>
<proteinExistence type="inferred from homology"/>
<dbReference type="Gene3D" id="1.10.10.10">
    <property type="entry name" value="Winged helix-like DNA-binding domain superfamily/Winged helix DNA-binding domain"/>
    <property type="match status" value="1"/>
</dbReference>
<dbReference type="Gene3D" id="3.30.450.40">
    <property type="match status" value="1"/>
</dbReference>
<dbReference type="PIRSF" id="PIRSF005485">
    <property type="entry name" value="HrcA"/>
    <property type="match status" value="1"/>
</dbReference>
<accession>A0A2I1IPG7</accession>
<comment type="similarity">
    <text evidence="6">Belongs to the HrcA family.</text>
</comment>
<dbReference type="InterPro" id="IPR036388">
    <property type="entry name" value="WH-like_DNA-bd_sf"/>
</dbReference>
<keyword evidence="3 6" id="KW-0346">Stress response</keyword>
<dbReference type="AlphaFoldDB" id="A0A2I1IPG7"/>
<dbReference type="InterPro" id="IPR021153">
    <property type="entry name" value="HrcA_C"/>
</dbReference>
<evidence type="ECO:0000313" key="9">
    <source>
        <dbReference type="EMBL" id="PKY73009.1"/>
    </source>
</evidence>
<evidence type="ECO:0000259" key="7">
    <source>
        <dbReference type="Pfam" id="PF01628"/>
    </source>
</evidence>
<feature type="domain" description="Heat-inducible transcription repressor HrcA C-terminal" evidence="7">
    <location>
        <begin position="103"/>
        <end position="319"/>
    </location>
</feature>
<feature type="domain" description="HTH deoR-type" evidence="8">
    <location>
        <begin position="17"/>
        <end position="59"/>
    </location>
</feature>
<evidence type="ECO:0000256" key="3">
    <source>
        <dbReference type="ARBA" id="ARBA00023016"/>
    </source>
</evidence>
<name>A0A2I1IPG7_9ACTO</name>
<dbReference type="InterPro" id="IPR023120">
    <property type="entry name" value="WHTH_transcript_rep_HrcA_IDD"/>
</dbReference>
<dbReference type="InterPro" id="IPR036390">
    <property type="entry name" value="WH_DNA-bd_sf"/>
</dbReference>
<dbReference type="GO" id="GO:0003700">
    <property type="term" value="F:DNA-binding transcription factor activity"/>
    <property type="evidence" value="ECO:0007669"/>
    <property type="project" value="InterPro"/>
</dbReference>
<dbReference type="SUPFAM" id="SSF55781">
    <property type="entry name" value="GAF domain-like"/>
    <property type="match status" value="1"/>
</dbReference>
<evidence type="ECO:0000256" key="1">
    <source>
        <dbReference type="ARBA" id="ARBA00022491"/>
    </source>
</evidence>
<dbReference type="SUPFAM" id="SSF46785">
    <property type="entry name" value="Winged helix' DNA-binding domain"/>
    <property type="match status" value="1"/>
</dbReference>
<dbReference type="EMBL" id="PKKO01000002">
    <property type="protein sequence ID" value="PKY73009.1"/>
    <property type="molecule type" value="Genomic_DNA"/>
</dbReference>
<evidence type="ECO:0000313" key="10">
    <source>
        <dbReference type="Proteomes" id="UP000235122"/>
    </source>
</evidence>
<dbReference type="FunFam" id="1.10.10.10:FF:000049">
    <property type="entry name" value="Heat-inducible transcription repressor HrcA"/>
    <property type="match status" value="1"/>
</dbReference>